<dbReference type="PANTHER" id="PTHR10424">
    <property type="entry name" value="VIRAL ENVELOPE PROTEIN"/>
    <property type="match status" value="1"/>
</dbReference>
<accession>A0A8U7NPC5</accession>
<dbReference type="Gene3D" id="3.90.310.10">
    <property type="entry name" value="ENV polyprotein, receptor-binding domain"/>
    <property type="match status" value="1"/>
</dbReference>
<dbReference type="Ensembl" id="ENSCMUT00000031980.1">
    <property type="protein sequence ID" value="ENSCMUP00000029848.1"/>
    <property type="gene ID" value="ENSCMUG00000009150.2"/>
</dbReference>
<dbReference type="InterPro" id="IPR018154">
    <property type="entry name" value="TLV/ENV_coat_polyprotein"/>
</dbReference>
<reference evidence="3" key="2">
    <citation type="submission" date="2025-08" db="UniProtKB">
        <authorList>
            <consortium name="Ensembl"/>
        </authorList>
    </citation>
    <scope>IDENTIFICATION</scope>
</reference>
<dbReference type="CDD" id="cd09851">
    <property type="entry name" value="HTLV-1-like_HR1-HR2"/>
    <property type="match status" value="1"/>
</dbReference>
<keyword evidence="2" id="KW-0812">Transmembrane</keyword>
<dbReference type="Pfam" id="PF00429">
    <property type="entry name" value="TLV_coat"/>
    <property type="match status" value="2"/>
</dbReference>
<dbReference type="OMA" id="CHSNDEL"/>
<dbReference type="PANTHER" id="PTHR10424:SF82">
    <property type="entry name" value="ENVELOPE GLYCOPROTEIN-RELATED"/>
    <property type="match status" value="1"/>
</dbReference>
<evidence type="ECO:0000313" key="3">
    <source>
        <dbReference type="Ensembl" id="ENSCMUP00000029848.1"/>
    </source>
</evidence>
<sequence>SKPVRLVEAGNPHEPMLWKLINVVESKIIQTRTGPGLWNFTVNLTSLLPFPDPVRLYQCHAFYVCPASNPGKSYCNYPEHYYCGYWGYETIASNWIPTPQDKNIKMAWGPPGCQKSSWQKENVPAPQYVNKDVENIPKPNCKCNILNISVQNPEAEYWLAEKIWKIRFWESRADRGSIFKIIKERSPHDPAPIGPNNEIKQHSQSPNLASPENRHRDPFWNLMQASYQALNKSRPNLTEECWLCYSVKPPYYEAIGKTNKKKNYTQGITIQSITGKRKCLGAIIPTSGAKWVCSNIGLTPCLSIKVLDTSQQFCVQVMIVPRLMYHTSEEIMNYFEGDLSRQKREPLTAITIATLLITGGVRAGTGVTSIVKSTEIQKLQMAVDEDLGRIEQSIENLATSVKSLSEVVLQNRRGLDLLFLKERGLCAALKEECCFFADHTGVVKDSMSELQKRLDQRKKDQEMNKSWYEGWFSATPWLTTLLSALAGPLIIIILGLMFGPCISRERPPSNKMYMRRGNHKLQAEEQYRNKKAEV</sequence>
<organism evidence="3 4">
    <name type="scientific">Corvus moneduloides</name>
    <name type="common">New Caledonian crow</name>
    <dbReference type="NCBI Taxonomy" id="1196302"/>
    <lineage>
        <taxon>Eukaryota</taxon>
        <taxon>Metazoa</taxon>
        <taxon>Chordata</taxon>
        <taxon>Craniata</taxon>
        <taxon>Vertebrata</taxon>
        <taxon>Euteleostomi</taxon>
        <taxon>Archelosauria</taxon>
        <taxon>Archosauria</taxon>
        <taxon>Dinosauria</taxon>
        <taxon>Saurischia</taxon>
        <taxon>Theropoda</taxon>
        <taxon>Coelurosauria</taxon>
        <taxon>Aves</taxon>
        <taxon>Neognathae</taxon>
        <taxon>Neoaves</taxon>
        <taxon>Telluraves</taxon>
        <taxon>Australaves</taxon>
        <taxon>Passeriformes</taxon>
        <taxon>Corvoidea</taxon>
        <taxon>Corvidae</taxon>
        <taxon>Corvus</taxon>
    </lineage>
</organism>
<dbReference type="AlphaFoldDB" id="A0A8U7NPC5"/>
<feature type="transmembrane region" description="Helical" evidence="2">
    <location>
        <begin position="477"/>
        <end position="502"/>
    </location>
</feature>
<reference evidence="3" key="3">
    <citation type="submission" date="2025-09" db="UniProtKB">
        <authorList>
            <consortium name="Ensembl"/>
        </authorList>
    </citation>
    <scope>IDENTIFICATION</scope>
</reference>
<reference evidence="4" key="1">
    <citation type="submission" date="2019-10" db="EMBL/GenBank/DDBJ databases">
        <title>Corvus moneduloides (New Caledonian crow) genome, bCorMon1, primary haplotype.</title>
        <authorList>
            <person name="Rutz C."/>
            <person name="Fungtammasan C."/>
            <person name="Mountcastle J."/>
            <person name="Formenti G."/>
            <person name="Chow W."/>
            <person name="Howe K."/>
            <person name="Steele M.P."/>
            <person name="Fernandes J."/>
            <person name="Gilbert M.T.P."/>
            <person name="Fedrigo O."/>
            <person name="Jarvis E.D."/>
            <person name="Gemmell N."/>
        </authorList>
    </citation>
    <scope>NUCLEOTIDE SEQUENCE [LARGE SCALE GENOMIC DNA]</scope>
</reference>
<dbReference type="SUPFAM" id="SSF58069">
    <property type="entry name" value="Virus ectodomain"/>
    <property type="match status" value="1"/>
</dbReference>
<evidence type="ECO:0000256" key="2">
    <source>
        <dbReference type="SAM" id="Phobius"/>
    </source>
</evidence>
<protein>
    <submittedName>
        <fullName evidence="3">Uncharacterized protein</fullName>
    </submittedName>
</protein>
<evidence type="ECO:0000256" key="1">
    <source>
        <dbReference type="SAM" id="MobiDB-lite"/>
    </source>
</evidence>
<keyword evidence="4" id="KW-1185">Reference proteome</keyword>
<keyword evidence="2" id="KW-1133">Transmembrane helix</keyword>
<evidence type="ECO:0000313" key="4">
    <source>
        <dbReference type="Proteomes" id="UP000694553"/>
    </source>
</evidence>
<dbReference type="Gene3D" id="1.10.287.210">
    <property type="match status" value="1"/>
</dbReference>
<feature type="region of interest" description="Disordered" evidence="1">
    <location>
        <begin position="184"/>
        <end position="213"/>
    </location>
</feature>
<proteinExistence type="predicted"/>
<dbReference type="InterPro" id="IPR008981">
    <property type="entry name" value="FMuLV_rcpt-bd"/>
</dbReference>
<dbReference type="Proteomes" id="UP000694553">
    <property type="component" value="Unassembled WGS sequence"/>
</dbReference>
<dbReference type="SUPFAM" id="SSF49830">
    <property type="entry name" value="ENV polyprotein, receptor-binding domain"/>
    <property type="match status" value="1"/>
</dbReference>
<name>A0A8U7NPC5_CORMO</name>
<keyword evidence="2" id="KW-0472">Membrane</keyword>